<keyword evidence="3" id="KW-1185">Reference proteome</keyword>
<dbReference type="InterPro" id="IPR012881">
    <property type="entry name" value="DUF1685"/>
</dbReference>
<sequence length="193" mass="21363">MYIAPLFESPAPSPPVHYGSETEGTATVMARADRRRLSRQMSSVSKAPRDAVWERRRWQHVLRKKYQRKSIDITRSSTCSESGITDEDLSELKGCIELGFGFKEEGGQALCNTLPALDLYFAVNRQLSPSPRSTLQGNSPWSPSGSSPPSPSGSTTSDTESWKICSPGDDPEHVKTKLRHWAQAVACSLMQTY</sequence>
<dbReference type="Pfam" id="PF07939">
    <property type="entry name" value="DUF1685"/>
    <property type="match status" value="1"/>
</dbReference>
<dbReference type="PANTHER" id="PTHR31865:SF67">
    <property type="entry name" value="GENOME ASSEMBLY, CHROMOSOME: A06"/>
    <property type="match status" value="1"/>
</dbReference>
<protein>
    <submittedName>
        <fullName evidence="2">Uncharacterized protein</fullName>
    </submittedName>
</protein>
<reference evidence="2 3" key="1">
    <citation type="journal article" date="2023" name="Hortic Res">
        <title>Pangenome of water caltrop reveals structural variations and asymmetric subgenome divergence after allopolyploidization.</title>
        <authorList>
            <person name="Zhang X."/>
            <person name="Chen Y."/>
            <person name="Wang L."/>
            <person name="Yuan Y."/>
            <person name="Fang M."/>
            <person name="Shi L."/>
            <person name="Lu R."/>
            <person name="Comes H.P."/>
            <person name="Ma Y."/>
            <person name="Chen Y."/>
            <person name="Huang G."/>
            <person name="Zhou Y."/>
            <person name="Zheng Z."/>
            <person name="Qiu Y."/>
        </authorList>
    </citation>
    <scope>NUCLEOTIDE SEQUENCE [LARGE SCALE GENOMIC DNA]</scope>
    <source>
        <tissue evidence="2">Roots</tissue>
    </source>
</reference>
<accession>A0AAN7Q014</accession>
<feature type="region of interest" description="Disordered" evidence="1">
    <location>
        <begin position="130"/>
        <end position="169"/>
    </location>
</feature>
<dbReference type="AlphaFoldDB" id="A0AAN7Q014"/>
<name>A0AAN7Q014_9MYRT</name>
<evidence type="ECO:0000256" key="1">
    <source>
        <dbReference type="SAM" id="MobiDB-lite"/>
    </source>
</evidence>
<dbReference type="Proteomes" id="UP001345219">
    <property type="component" value="Chromosome 6"/>
</dbReference>
<dbReference type="EMBL" id="JAXIOK010000013">
    <property type="protein sequence ID" value="KAK4757021.1"/>
    <property type="molecule type" value="Genomic_DNA"/>
</dbReference>
<dbReference type="PANTHER" id="PTHR31865">
    <property type="entry name" value="OSJNBA0071G03.3 PROTEIN"/>
    <property type="match status" value="1"/>
</dbReference>
<gene>
    <name evidence="2" type="ORF">SAY87_007148</name>
</gene>
<comment type="caution">
    <text evidence="2">The sequence shown here is derived from an EMBL/GenBank/DDBJ whole genome shotgun (WGS) entry which is preliminary data.</text>
</comment>
<evidence type="ECO:0000313" key="2">
    <source>
        <dbReference type="EMBL" id="KAK4757021.1"/>
    </source>
</evidence>
<proteinExistence type="predicted"/>
<organism evidence="2 3">
    <name type="scientific">Trapa incisa</name>
    <dbReference type="NCBI Taxonomy" id="236973"/>
    <lineage>
        <taxon>Eukaryota</taxon>
        <taxon>Viridiplantae</taxon>
        <taxon>Streptophyta</taxon>
        <taxon>Embryophyta</taxon>
        <taxon>Tracheophyta</taxon>
        <taxon>Spermatophyta</taxon>
        <taxon>Magnoliopsida</taxon>
        <taxon>eudicotyledons</taxon>
        <taxon>Gunneridae</taxon>
        <taxon>Pentapetalae</taxon>
        <taxon>rosids</taxon>
        <taxon>malvids</taxon>
        <taxon>Myrtales</taxon>
        <taxon>Lythraceae</taxon>
        <taxon>Trapa</taxon>
    </lineage>
</organism>
<evidence type="ECO:0000313" key="3">
    <source>
        <dbReference type="Proteomes" id="UP001345219"/>
    </source>
</evidence>